<comment type="cofactor">
    <cofactor evidence="1">
        <name>Mg(2+)</name>
        <dbReference type="ChEBI" id="CHEBI:18420"/>
    </cofactor>
</comment>
<proteinExistence type="inferred from homology"/>
<dbReference type="InterPro" id="IPR023214">
    <property type="entry name" value="HAD_sf"/>
</dbReference>
<gene>
    <name evidence="6" type="ORF">GTP69_01910</name>
</gene>
<dbReference type="SFLD" id="SFLDS00003">
    <property type="entry name" value="Haloacid_Dehalogenase"/>
    <property type="match status" value="1"/>
</dbReference>
<sequence length="217" mass="24377">MLRAILWDNDGVLVDTEQLFYEANRELFRPFGLELSAQHFFDWYLADNCGAWHLLAPPLSEARMEAERSGRNVRYAARLASEHIPAIDGVAEVLAALTPRLRMGVVTSSNADHFEIIHQRLDLLQYFEFVLTHESYTHSKPSPEPYLLGLARMGVRADEALVVEDSPRGLQAATAAGIRCIILRNALTRHHDFPGAWRVVDSMAQVRDEVEALLASA</sequence>
<accession>A0ABW9VU54</accession>
<evidence type="ECO:0000256" key="1">
    <source>
        <dbReference type="ARBA" id="ARBA00001946"/>
    </source>
</evidence>
<keyword evidence="7" id="KW-1185">Reference proteome</keyword>
<name>A0ABW9VU54_9BURK</name>
<dbReference type="PANTHER" id="PTHR46193:SF18">
    <property type="entry name" value="HEXITOL PHOSPHATASE B"/>
    <property type="match status" value="1"/>
</dbReference>
<protein>
    <submittedName>
        <fullName evidence="6">HAD-IA family hydrolase</fullName>
    </submittedName>
</protein>
<dbReference type="InterPro" id="IPR036412">
    <property type="entry name" value="HAD-like_sf"/>
</dbReference>
<dbReference type="RefSeq" id="WP_161053279.1">
    <property type="nucleotide sequence ID" value="NZ_WWCT01000001.1"/>
</dbReference>
<dbReference type="Proteomes" id="UP000642144">
    <property type="component" value="Unassembled WGS sequence"/>
</dbReference>
<evidence type="ECO:0000256" key="3">
    <source>
        <dbReference type="ARBA" id="ARBA00022723"/>
    </source>
</evidence>
<keyword evidence="6" id="KW-0378">Hydrolase</keyword>
<evidence type="ECO:0000256" key="5">
    <source>
        <dbReference type="ARBA" id="ARBA00023277"/>
    </source>
</evidence>
<evidence type="ECO:0000313" key="7">
    <source>
        <dbReference type="Proteomes" id="UP000642144"/>
    </source>
</evidence>
<reference evidence="6 7" key="1">
    <citation type="submission" date="2019-12" db="EMBL/GenBank/DDBJ databases">
        <title>Novel species isolated from a subtropical stream in China.</title>
        <authorList>
            <person name="Lu H."/>
        </authorList>
    </citation>
    <scope>NUCLEOTIDE SEQUENCE [LARGE SCALE GENOMIC DNA]</scope>
    <source>
        <strain evidence="6 7">CY42W</strain>
    </source>
</reference>
<keyword evidence="4" id="KW-0460">Magnesium</keyword>
<dbReference type="PANTHER" id="PTHR46193">
    <property type="entry name" value="6-PHOSPHOGLUCONATE PHOSPHATASE"/>
    <property type="match status" value="1"/>
</dbReference>
<dbReference type="Gene3D" id="3.40.50.1000">
    <property type="entry name" value="HAD superfamily/HAD-like"/>
    <property type="match status" value="1"/>
</dbReference>
<dbReference type="SFLD" id="SFLDG01129">
    <property type="entry name" value="C1.5:_HAD__Beta-PGM__Phosphata"/>
    <property type="match status" value="1"/>
</dbReference>
<dbReference type="InterPro" id="IPR051600">
    <property type="entry name" value="Beta-PGM-like"/>
</dbReference>
<evidence type="ECO:0000256" key="2">
    <source>
        <dbReference type="ARBA" id="ARBA00006171"/>
    </source>
</evidence>
<comment type="caution">
    <text evidence="6">The sequence shown here is derived from an EMBL/GenBank/DDBJ whole genome shotgun (WGS) entry which is preliminary data.</text>
</comment>
<dbReference type="InterPro" id="IPR023198">
    <property type="entry name" value="PGP-like_dom2"/>
</dbReference>
<comment type="similarity">
    <text evidence="2">Belongs to the HAD-like hydrolase superfamily. CbbY/CbbZ/Gph/YieH family.</text>
</comment>
<evidence type="ECO:0000256" key="4">
    <source>
        <dbReference type="ARBA" id="ARBA00022842"/>
    </source>
</evidence>
<keyword evidence="3" id="KW-0479">Metal-binding</keyword>
<dbReference type="GO" id="GO:0016787">
    <property type="term" value="F:hydrolase activity"/>
    <property type="evidence" value="ECO:0007669"/>
    <property type="project" value="UniProtKB-KW"/>
</dbReference>
<dbReference type="InterPro" id="IPR041492">
    <property type="entry name" value="HAD_2"/>
</dbReference>
<dbReference type="NCBIfam" id="TIGR01509">
    <property type="entry name" value="HAD-SF-IA-v3"/>
    <property type="match status" value="1"/>
</dbReference>
<dbReference type="EMBL" id="WWCT01000001">
    <property type="protein sequence ID" value="MYN25156.1"/>
    <property type="molecule type" value="Genomic_DNA"/>
</dbReference>
<dbReference type="Pfam" id="PF13419">
    <property type="entry name" value="HAD_2"/>
    <property type="match status" value="1"/>
</dbReference>
<keyword evidence="5" id="KW-0119">Carbohydrate metabolism</keyword>
<evidence type="ECO:0000313" key="6">
    <source>
        <dbReference type="EMBL" id="MYN25156.1"/>
    </source>
</evidence>
<dbReference type="InterPro" id="IPR006439">
    <property type="entry name" value="HAD-SF_hydro_IA"/>
</dbReference>
<dbReference type="SUPFAM" id="SSF56784">
    <property type="entry name" value="HAD-like"/>
    <property type="match status" value="1"/>
</dbReference>
<dbReference type="Gene3D" id="1.10.150.240">
    <property type="entry name" value="Putative phosphatase, domain 2"/>
    <property type="match status" value="1"/>
</dbReference>
<organism evidence="6 7">
    <name type="scientific">Duganella levis</name>
    <dbReference type="NCBI Taxonomy" id="2692169"/>
    <lineage>
        <taxon>Bacteria</taxon>
        <taxon>Pseudomonadati</taxon>
        <taxon>Pseudomonadota</taxon>
        <taxon>Betaproteobacteria</taxon>
        <taxon>Burkholderiales</taxon>
        <taxon>Oxalobacteraceae</taxon>
        <taxon>Telluria group</taxon>
        <taxon>Duganella</taxon>
    </lineage>
</organism>